<name>A0A0W8F3I1_9ZZZZ</name>
<evidence type="ECO:0000256" key="6">
    <source>
        <dbReference type="ARBA" id="ARBA00023235"/>
    </source>
</evidence>
<feature type="domain" description="Metalloenzyme" evidence="7">
    <location>
        <begin position="5"/>
        <end position="399"/>
    </location>
</feature>
<protein>
    <submittedName>
        <fullName evidence="8">2,3-bisphosphoglycerate-independent phosphoglycerate mutase, archaeal type</fullName>
    </submittedName>
</protein>
<evidence type="ECO:0000256" key="1">
    <source>
        <dbReference type="ARBA" id="ARBA00000370"/>
    </source>
</evidence>
<dbReference type="PANTHER" id="PTHR31209:SF0">
    <property type="entry name" value="METALLOENZYME DOMAIN-CONTAINING PROTEIN"/>
    <property type="match status" value="1"/>
</dbReference>
<evidence type="ECO:0000256" key="4">
    <source>
        <dbReference type="ARBA" id="ARBA00005524"/>
    </source>
</evidence>
<dbReference type="AlphaFoldDB" id="A0A0W8F3I1"/>
<evidence type="ECO:0000256" key="2">
    <source>
        <dbReference type="ARBA" id="ARBA00002315"/>
    </source>
</evidence>
<dbReference type="PIRSF" id="PIRSF006392">
    <property type="entry name" value="IPGAM_arch"/>
    <property type="match status" value="1"/>
</dbReference>
<comment type="catalytic activity">
    <reaction evidence="1">
        <text>(2R)-2-phosphoglycerate = (2R)-3-phosphoglycerate</text>
        <dbReference type="Rhea" id="RHEA:15901"/>
        <dbReference type="ChEBI" id="CHEBI:58272"/>
        <dbReference type="ChEBI" id="CHEBI:58289"/>
        <dbReference type="EC" id="5.4.2.12"/>
    </reaction>
</comment>
<keyword evidence="5" id="KW-0324">Glycolysis</keyword>
<dbReference type="EMBL" id="LNQE01001554">
    <property type="protein sequence ID" value="KUG15464.1"/>
    <property type="molecule type" value="Genomic_DNA"/>
</dbReference>
<dbReference type="Gene3D" id="3.40.720.10">
    <property type="entry name" value="Alkaline Phosphatase, subunit A"/>
    <property type="match status" value="2"/>
</dbReference>
<comment type="function">
    <text evidence="2">Catalyzes the interconversion of 2-phosphoglycerate and 3-phosphoglycerate.</text>
</comment>
<evidence type="ECO:0000313" key="8">
    <source>
        <dbReference type="EMBL" id="KUG15464.1"/>
    </source>
</evidence>
<reference evidence="8" key="1">
    <citation type="journal article" date="2015" name="Proc. Natl. Acad. Sci. U.S.A.">
        <title>Networks of energetic and metabolic interactions define dynamics in microbial communities.</title>
        <authorList>
            <person name="Embree M."/>
            <person name="Liu J.K."/>
            <person name="Al-Bassam M.M."/>
            <person name="Zengler K."/>
        </authorList>
    </citation>
    <scope>NUCLEOTIDE SEQUENCE</scope>
</reference>
<dbReference type="GO" id="GO:0004619">
    <property type="term" value="F:phosphoglycerate mutase activity"/>
    <property type="evidence" value="ECO:0007669"/>
    <property type="project" value="UniProtKB-EC"/>
</dbReference>
<dbReference type="InterPro" id="IPR017850">
    <property type="entry name" value="Alkaline_phosphatase_core_sf"/>
</dbReference>
<keyword evidence="6" id="KW-0413">Isomerase</keyword>
<evidence type="ECO:0000259" key="7">
    <source>
        <dbReference type="Pfam" id="PF01676"/>
    </source>
</evidence>
<dbReference type="InterPro" id="IPR006124">
    <property type="entry name" value="Metalloenzyme"/>
</dbReference>
<dbReference type="Pfam" id="PF10143">
    <property type="entry name" value="PhosphMutase"/>
    <property type="match status" value="1"/>
</dbReference>
<comment type="similarity">
    <text evidence="4">Belongs to the BPG-independent phosphoglycerate mutase family. A-PGAM subfamily.</text>
</comment>
<dbReference type="GO" id="GO:0046872">
    <property type="term" value="F:metal ion binding"/>
    <property type="evidence" value="ECO:0007669"/>
    <property type="project" value="InterPro"/>
</dbReference>
<organism evidence="8">
    <name type="scientific">hydrocarbon metagenome</name>
    <dbReference type="NCBI Taxonomy" id="938273"/>
    <lineage>
        <taxon>unclassified sequences</taxon>
        <taxon>metagenomes</taxon>
        <taxon>ecological metagenomes</taxon>
    </lineage>
</organism>
<evidence type="ECO:0000256" key="3">
    <source>
        <dbReference type="ARBA" id="ARBA00004921"/>
    </source>
</evidence>
<dbReference type="NCBIfam" id="NF003104">
    <property type="entry name" value="PRK04024.1"/>
    <property type="match status" value="1"/>
</dbReference>
<dbReference type="InterPro" id="IPR023665">
    <property type="entry name" value="ApgAM_prokaryotes"/>
</dbReference>
<accession>A0A0W8F3I1</accession>
<dbReference type="NCBIfam" id="TIGR00306">
    <property type="entry name" value="apgM"/>
    <property type="match status" value="1"/>
</dbReference>
<dbReference type="Pfam" id="PF01676">
    <property type="entry name" value="Metalloenzyme"/>
    <property type="match status" value="1"/>
</dbReference>
<gene>
    <name evidence="8" type="ORF">ASZ90_014881</name>
</gene>
<comment type="caution">
    <text evidence="8">The sequence shown here is derived from an EMBL/GenBank/DDBJ whole genome shotgun (WGS) entry which is preliminary data.</text>
</comment>
<evidence type="ECO:0000256" key="5">
    <source>
        <dbReference type="ARBA" id="ARBA00023152"/>
    </source>
</evidence>
<comment type="pathway">
    <text evidence="3">Carbohydrate degradation.</text>
</comment>
<dbReference type="SUPFAM" id="SSF53649">
    <property type="entry name" value="Alkaline phosphatase-like"/>
    <property type="match status" value="1"/>
</dbReference>
<dbReference type="HAMAP" id="MF_01402_A">
    <property type="entry name" value="ApgM_A"/>
    <property type="match status" value="1"/>
</dbReference>
<proteinExistence type="inferred from homology"/>
<dbReference type="GO" id="GO:0006096">
    <property type="term" value="P:glycolytic process"/>
    <property type="evidence" value="ECO:0007669"/>
    <property type="project" value="UniProtKB-KW"/>
</dbReference>
<dbReference type="InterPro" id="IPR004456">
    <property type="entry name" value="Pglycerate_mutase_ApgM"/>
</dbReference>
<sequence>MTARKVLLLVLDGVSDRPCRELGDRTPLQAARTPVLDRMTAEGVAGIMDTINPGIRPGSDTSHLSILGYPPEDCYTGRGPLEAVGTGIRMDPGMIGFRCNYATIDGAGQVVDRRAGRISHTIPLSSSVQEEVDLSAFGIAFDLRSGAGHRAALAFRGENLGACVSSNDPKKEGMLPPVFSALRDTDADRRTAGALNEFVRQATLILSRHPLNREREAAGLPMANTLLIRGAGEMGTFEPFGKRYGLSGSVIAAATLIAGIGTAVGLRHVPVEGATGSADTNLAGKVGATLAELETRDFVLLNIKGADEAGHDGLATLKRDFIERVDAALAPFLDIEGCLIVICADHSTPCAIRDHSADPVPLVIRGDGVRTDAVLHFDEVSCAQGGLNRICGRSLMPIICDLINRAKKYGA</sequence>
<dbReference type="PANTHER" id="PTHR31209">
    <property type="entry name" value="COFACTOR-INDEPENDENT PHOSPHOGLYCERATE MUTASE"/>
    <property type="match status" value="1"/>
</dbReference>
<dbReference type="CDD" id="cd16011">
    <property type="entry name" value="iPGM_like"/>
    <property type="match status" value="1"/>
</dbReference>